<sequence>MIIKFVSIYLFIGVLLLSFMFVNSFMRGKSSYAKAFGALSLTLQVYLLGYLLEINASSLPEMFFWNQIQYLGIPFFPALWLVVSMLYTGKGKCLQGFRGLVVFAIPLITFFLRLTNDWHHWYYSQIELQQFMGVTYMLLTKGPWYFVQTAYVLIALVLCTLFYFQRYRNSTGDEKIQFRLLLLASVLPYLALVLVTVNVGGIGIDYTALILPPCILLLYLSLTRYNFLEIKDLARERVFEDSRAGLILANRFYRVVDFNDASIIFFRWFNASIKEAQLEFLLKDHQDLWACIRNSEDRVFHFLVEGEDRYVNIDTRIVQNIKETVGYLITFEDVTERECLKQRLTEIANTDELTGLNNRRRFREGAEETYQQARLCHEDLAVLMMDIDFFKKVNDSYGHHGGDAVLRDFAAMLRETFGGTDVVGRIGGEEFAVVMLKTDAERAFDKAEDFRKAVAEKTIVFGEKRICVTVSIGVAELNDAITDFDALINRADHALYQAKHSGRNRTVVENQKQP</sequence>
<organism evidence="4 5">
    <name type="scientific">Acetobacterium malicum</name>
    <dbReference type="NCBI Taxonomy" id="52692"/>
    <lineage>
        <taxon>Bacteria</taxon>
        <taxon>Bacillati</taxon>
        <taxon>Bacillota</taxon>
        <taxon>Clostridia</taxon>
        <taxon>Eubacteriales</taxon>
        <taxon>Eubacteriaceae</taxon>
        <taxon>Acetobacterium</taxon>
    </lineage>
</organism>
<gene>
    <name evidence="4" type="ORF">GH811_12235</name>
</gene>
<dbReference type="InterPro" id="IPR000160">
    <property type="entry name" value="GGDEF_dom"/>
</dbReference>
<comment type="caution">
    <text evidence="4">The sequence shown here is derived from an EMBL/GenBank/DDBJ whole genome shotgun (WGS) entry which is preliminary data.</text>
</comment>
<dbReference type="InterPro" id="IPR000700">
    <property type="entry name" value="PAS-assoc_C"/>
</dbReference>
<dbReference type="SUPFAM" id="SSF55073">
    <property type="entry name" value="Nucleotide cyclase"/>
    <property type="match status" value="1"/>
</dbReference>
<feature type="transmembrane region" description="Helical" evidence="1">
    <location>
        <begin position="96"/>
        <end position="114"/>
    </location>
</feature>
<dbReference type="RefSeq" id="WP_186894627.1">
    <property type="nucleotide sequence ID" value="NZ_WJBE01000011.1"/>
</dbReference>
<dbReference type="InterPro" id="IPR050469">
    <property type="entry name" value="Diguanylate_Cyclase"/>
</dbReference>
<dbReference type="PROSITE" id="PS50113">
    <property type="entry name" value="PAC"/>
    <property type="match status" value="1"/>
</dbReference>
<protein>
    <submittedName>
        <fullName evidence="4">Diguanylate cyclase</fullName>
    </submittedName>
</protein>
<dbReference type="EMBL" id="WJBE01000011">
    <property type="protein sequence ID" value="MBC3900387.1"/>
    <property type="molecule type" value="Genomic_DNA"/>
</dbReference>
<dbReference type="PANTHER" id="PTHR45138">
    <property type="entry name" value="REGULATORY COMPONENTS OF SENSORY TRANSDUCTION SYSTEM"/>
    <property type="match status" value="1"/>
</dbReference>
<evidence type="ECO:0000259" key="3">
    <source>
        <dbReference type="PROSITE" id="PS50887"/>
    </source>
</evidence>
<dbReference type="Pfam" id="PF16927">
    <property type="entry name" value="HisKA_7TM"/>
    <property type="match status" value="1"/>
</dbReference>
<dbReference type="InterPro" id="IPR043128">
    <property type="entry name" value="Rev_trsase/Diguanyl_cyclase"/>
</dbReference>
<keyword evidence="5" id="KW-1185">Reference proteome</keyword>
<feature type="domain" description="PAC" evidence="2">
    <location>
        <begin position="293"/>
        <end position="346"/>
    </location>
</feature>
<dbReference type="Pfam" id="PF00990">
    <property type="entry name" value="GGDEF"/>
    <property type="match status" value="1"/>
</dbReference>
<dbReference type="NCBIfam" id="TIGR00254">
    <property type="entry name" value="GGDEF"/>
    <property type="match status" value="1"/>
</dbReference>
<evidence type="ECO:0000313" key="4">
    <source>
        <dbReference type="EMBL" id="MBC3900387.1"/>
    </source>
</evidence>
<dbReference type="PROSITE" id="PS50887">
    <property type="entry name" value="GGDEF"/>
    <property type="match status" value="1"/>
</dbReference>
<dbReference type="CDD" id="cd01949">
    <property type="entry name" value="GGDEF"/>
    <property type="match status" value="1"/>
</dbReference>
<feature type="transmembrane region" description="Helical" evidence="1">
    <location>
        <begin position="144"/>
        <end position="164"/>
    </location>
</feature>
<dbReference type="SMART" id="SM00267">
    <property type="entry name" value="GGDEF"/>
    <property type="match status" value="1"/>
</dbReference>
<dbReference type="InterPro" id="IPR031621">
    <property type="entry name" value="HisKA_7TM"/>
</dbReference>
<keyword evidence="1" id="KW-0812">Transmembrane</keyword>
<feature type="transmembrane region" description="Helical" evidence="1">
    <location>
        <begin position="71"/>
        <end position="89"/>
    </location>
</feature>
<dbReference type="Proteomes" id="UP000622405">
    <property type="component" value="Unassembled WGS sequence"/>
</dbReference>
<dbReference type="PANTHER" id="PTHR45138:SF9">
    <property type="entry name" value="DIGUANYLATE CYCLASE DGCM-RELATED"/>
    <property type="match status" value="1"/>
</dbReference>
<feature type="transmembrane region" description="Helical" evidence="1">
    <location>
        <begin position="6"/>
        <end position="25"/>
    </location>
</feature>
<name>A0ABR6YYU5_9FIRM</name>
<dbReference type="InterPro" id="IPR029787">
    <property type="entry name" value="Nucleotide_cyclase"/>
</dbReference>
<evidence type="ECO:0000313" key="5">
    <source>
        <dbReference type="Proteomes" id="UP000622405"/>
    </source>
</evidence>
<reference evidence="4 5" key="1">
    <citation type="journal article" date="2020" name="mSystems">
        <title>Defining Genomic and Predicted Metabolic Features of the Acetobacterium Genus.</title>
        <authorList>
            <person name="Ross D.E."/>
            <person name="Marshall C.W."/>
            <person name="Gulliver D."/>
            <person name="May H.D."/>
            <person name="Norman R.S."/>
        </authorList>
    </citation>
    <scope>NUCLEOTIDE SEQUENCE [LARGE SCALE GENOMIC DNA]</scope>
    <source>
        <strain evidence="4 5">DSM 4132</strain>
    </source>
</reference>
<keyword evidence="1" id="KW-1133">Transmembrane helix</keyword>
<feature type="transmembrane region" description="Helical" evidence="1">
    <location>
        <begin position="32"/>
        <end position="51"/>
    </location>
</feature>
<keyword evidence="1" id="KW-0472">Membrane</keyword>
<evidence type="ECO:0000259" key="2">
    <source>
        <dbReference type="PROSITE" id="PS50113"/>
    </source>
</evidence>
<evidence type="ECO:0000256" key="1">
    <source>
        <dbReference type="SAM" id="Phobius"/>
    </source>
</evidence>
<proteinExistence type="predicted"/>
<accession>A0ABR6YYU5</accession>
<feature type="domain" description="GGDEF" evidence="3">
    <location>
        <begin position="378"/>
        <end position="511"/>
    </location>
</feature>
<dbReference type="Gene3D" id="3.30.70.270">
    <property type="match status" value="1"/>
</dbReference>
<feature type="transmembrane region" description="Helical" evidence="1">
    <location>
        <begin position="176"/>
        <end position="197"/>
    </location>
</feature>
<feature type="transmembrane region" description="Helical" evidence="1">
    <location>
        <begin position="203"/>
        <end position="222"/>
    </location>
</feature>